<sequence length="224" mass="24044">MPWVAAAGGAIIAFGEVQAWRTSRADYPAAPTAGPASGRDVVLVLGFRSRADGRLNALQAWRTRIAVRSAPPDALFVFSGGTVRGTEPEAVVMARHATDRLGVPPDAVAIESAAESTRENLSFSLPWLREARTIRIASNTAHAHRARGYLRELDPHLWARLRRTRDFRPLELGPLRLALTFYDFVAARSAGRAAAMAAANRAVIGVRAGEDAVSGAQRRGATEA</sequence>
<dbReference type="PANTHER" id="PTHR30336">
    <property type="entry name" value="INNER MEMBRANE PROTEIN, PROBABLE PERMEASE"/>
    <property type="match status" value="1"/>
</dbReference>
<dbReference type="Proteomes" id="UP000031202">
    <property type="component" value="Unassembled WGS sequence"/>
</dbReference>
<comment type="caution">
    <text evidence="2">The sequence shown here is derived from an EMBL/GenBank/DDBJ whole genome shotgun (WGS) entry which is preliminary data.</text>
</comment>
<organism evidence="2 3">
    <name type="scientific">Microbacterium hominis</name>
    <dbReference type="NCBI Taxonomy" id="162426"/>
    <lineage>
        <taxon>Bacteria</taxon>
        <taxon>Bacillati</taxon>
        <taxon>Actinomycetota</taxon>
        <taxon>Actinomycetes</taxon>
        <taxon>Micrococcales</taxon>
        <taxon>Microbacteriaceae</taxon>
        <taxon>Microbacterium</taxon>
    </lineage>
</organism>
<dbReference type="GO" id="GO:0005886">
    <property type="term" value="C:plasma membrane"/>
    <property type="evidence" value="ECO:0007669"/>
    <property type="project" value="TreeGrafter"/>
</dbReference>
<name>A0A0B4CAH5_9MICO</name>
<dbReference type="Pfam" id="PF02698">
    <property type="entry name" value="DUF218"/>
    <property type="match status" value="1"/>
</dbReference>
<gene>
    <name evidence="2" type="ORF">RM52_07010</name>
</gene>
<dbReference type="InterPro" id="IPR051599">
    <property type="entry name" value="Cell_Envelope_Assoc"/>
</dbReference>
<dbReference type="InterPro" id="IPR014729">
    <property type="entry name" value="Rossmann-like_a/b/a_fold"/>
</dbReference>
<evidence type="ECO:0000313" key="2">
    <source>
        <dbReference type="EMBL" id="KIC58154.1"/>
    </source>
</evidence>
<accession>A0A0B4CAH5</accession>
<evidence type="ECO:0000259" key="1">
    <source>
        <dbReference type="Pfam" id="PF02698"/>
    </source>
</evidence>
<proteinExistence type="predicted"/>
<dbReference type="EMBL" id="JWSZ01000009">
    <property type="protein sequence ID" value="KIC58154.1"/>
    <property type="molecule type" value="Genomic_DNA"/>
</dbReference>
<dbReference type="RefSeq" id="WP_039414879.1">
    <property type="nucleotide sequence ID" value="NZ_JWSZ01000009.1"/>
</dbReference>
<reference evidence="2 3" key="1">
    <citation type="submission" date="2014-12" db="EMBL/GenBank/DDBJ databases">
        <title>Genome sequencing of Microbacterium hominis TPW29.</title>
        <authorList>
            <person name="Tan P.W."/>
            <person name="Chan K.-G."/>
        </authorList>
    </citation>
    <scope>NUCLEOTIDE SEQUENCE [LARGE SCALE GENOMIC DNA]</scope>
    <source>
        <strain evidence="2 3">TPW29</strain>
    </source>
</reference>
<dbReference type="Gene3D" id="3.40.50.620">
    <property type="entry name" value="HUPs"/>
    <property type="match status" value="1"/>
</dbReference>
<dbReference type="PANTHER" id="PTHR30336:SF20">
    <property type="entry name" value="DUF218 DOMAIN-CONTAINING PROTEIN"/>
    <property type="match status" value="1"/>
</dbReference>
<feature type="domain" description="DUF218" evidence="1">
    <location>
        <begin position="40"/>
        <end position="154"/>
    </location>
</feature>
<protein>
    <recommendedName>
        <fullName evidence="1">DUF218 domain-containing protein</fullName>
    </recommendedName>
</protein>
<dbReference type="CDD" id="cd06259">
    <property type="entry name" value="YdcF-like"/>
    <property type="match status" value="1"/>
</dbReference>
<evidence type="ECO:0000313" key="3">
    <source>
        <dbReference type="Proteomes" id="UP000031202"/>
    </source>
</evidence>
<dbReference type="InterPro" id="IPR003848">
    <property type="entry name" value="DUF218"/>
</dbReference>
<dbReference type="AlphaFoldDB" id="A0A0B4CAH5"/>